<name>A0A448YMD2_BRENA</name>
<feature type="coiled-coil region" evidence="10">
    <location>
        <begin position="149"/>
        <end position="183"/>
    </location>
</feature>
<protein>
    <submittedName>
        <fullName evidence="12">DEKNAAC103075</fullName>
    </submittedName>
</protein>
<keyword evidence="5" id="KW-0498">Mitosis</keyword>
<evidence type="ECO:0000256" key="6">
    <source>
        <dbReference type="ARBA" id="ARBA00022838"/>
    </source>
</evidence>
<organism evidence="12 13">
    <name type="scientific">Brettanomyces naardenensis</name>
    <name type="common">Yeast</name>
    <dbReference type="NCBI Taxonomy" id="13370"/>
    <lineage>
        <taxon>Eukaryota</taxon>
        <taxon>Fungi</taxon>
        <taxon>Dikarya</taxon>
        <taxon>Ascomycota</taxon>
        <taxon>Saccharomycotina</taxon>
        <taxon>Pichiomycetes</taxon>
        <taxon>Pichiales</taxon>
        <taxon>Pichiaceae</taxon>
        <taxon>Brettanomyces</taxon>
    </lineage>
</organism>
<dbReference type="InterPro" id="IPR007128">
    <property type="entry name" value="PMF1/Nnf1"/>
</dbReference>
<dbReference type="AlphaFoldDB" id="A0A448YMD2"/>
<evidence type="ECO:0000313" key="13">
    <source>
        <dbReference type="Proteomes" id="UP000290900"/>
    </source>
</evidence>
<sequence>MLPQKRSDPSQSTKESMLSQGHVIGSTSAEEEEESPQGPRYVRYGGLRKVVDYSLDTTLKQFTLEKLKECYPMIDASVLEFVRRQIVDLWRSTAESEFDKIYDDRQLEKSLNELDEIVYEAERRKEKDKDDVLHLEQLKPEQIVQSRLVDLKKESISRLDGKLDELREDYDALMKQLEGLSGQATKNVGDVETIFKELDLLNEDKDKISDEKFESLIEYVADEVD</sequence>
<keyword evidence="13" id="KW-1185">Reference proteome</keyword>
<proteinExistence type="predicted"/>
<dbReference type="STRING" id="13370.A0A448YMD2"/>
<dbReference type="Proteomes" id="UP000290900">
    <property type="component" value="Unassembled WGS sequence"/>
</dbReference>
<evidence type="ECO:0000256" key="2">
    <source>
        <dbReference type="ARBA" id="ARBA00004629"/>
    </source>
</evidence>
<evidence type="ECO:0000256" key="7">
    <source>
        <dbReference type="ARBA" id="ARBA00023242"/>
    </source>
</evidence>
<dbReference type="FunCoup" id="A0A448YMD2">
    <property type="interactions" value="48"/>
</dbReference>
<evidence type="ECO:0000256" key="8">
    <source>
        <dbReference type="ARBA" id="ARBA00023306"/>
    </source>
</evidence>
<keyword evidence="10" id="KW-0175">Coiled coil</keyword>
<dbReference type="GO" id="GO:0007059">
    <property type="term" value="P:chromosome segregation"/>
    <property type="evidence" value="ECO:0007669"/>
    <property type="project" value="TreeGrafter"/>
</dbReference>
<evidence type="ECO:0000256" key="4">
    <source>
        <dbReference type="ARBA" id="ARBA00022618"/>
    </source>
</evidence>
<dbReference type="GO" id="GO:0000444">
    <property type="term" value="C:MIS12/MIND type complex"/>
    <property type="evidence" value="ECO:0007669"/>
    <property type="project" value="InterPro"/>
</dbReference>
<dbReference type="PANTHER" id="PTHR15459:SF3">
    <property type="entry name" value="POLYAMINE-MODULATED FACTOR 1"/>
    <property type="match status" value="1"/>
</dbReference>
<feature type="compositionally biased region" description="Polar residues" evidence="11">
    <location>
        <begin position="9"/>
        <end position="19"/>
    </location>
</feature>
<keyword evidence="6" id="KW-0995">Kinetochore</keyword>
<keyword evidence="9" id="KW-0137">Centromere</keyword>
<dbReference type="GO" id="GO:0051301">
    <property type="term" value="P:cell division"/>
    <property type="evidence" value="ECO:0007669"/>
    <property type="project" value="UniProtKB-KW"/>
</dbReference>
<evidence type="ECO:0000256" key="5">
    <source>
        <dbReference type="ARBA" id="ARBA00022776"/>
    </source>
</evidence>
<reference evidence="12 13" key="1">
    <citation type="submission" date="2018-12" db="EMBL/GenBank/DDBJ databases">
        <authorList>
            <person name="Tiukova I."/>
            <person name="Dainat J."/>
        </authorList>
    </citation>
    <scope>NUCLEOTIDE SEQUENCE [LARGE SCALE GENOMIC DNA]</scope>
</reference>
<evidence type="ECO:0000256" key="1">
    <source>
        <dbReference type="ARBA" id="ARBA00004123"/>
    </source>
</evidence>
<evidence type="ECO:0000313" key="12">
    <source>
        <dbReference type="EMBL" id="VEU22092.1"/>
    </source>
</evidence>
<dbReference type="Pfam" id="PF03980">
    <property type="entry name" value="Nnf1"/>
    <property type="match status" value="1"/>
</dbReference>
<feature type="region of interest" description="Disordered" evidence="11">
    <location>
        <begin position="1"/>
        <end position="41"/>
    </location>
</feature>
<dbReference type="EMBL" id="CAACVR010000017">
    <property type="protein sequence ID" value="VEU22092.1"/>
    <property type="molecule type" value="Genomic_DNA"/>
</dbReference>
<evidence type="ECO:0000256" key="10">
    <source>
        <dbReference type="SAM" id="Coils"/>
    </source>
</evidence>
<evidence type="ECO:0000256" key="11">
    <source>
        <dbReference type="SAM" id="MobiDB-lite"/>
    </source>
</evidence>
<keyword evidence="4" id="KW-0132">Cell division</keyword>
<accession>A0A448YMD2</accession>
<comment type="subcellular location">
    <subcellularLocation>
        <location evidence="2">Chromosome</location>
        <location evidence="2">Centromere</location>
        <location evidence="2">Kinetochore</location>
    </subcellularLocation>
    <subcellularLocation>
        <location evidence="1">Nucleus</location>
    </subcellularLocation>
</comment>
<keyword evidence="7" id="KW-0539">Nucleus</keyword>
<dbReference type="GO" id="GO:0005634">
    <property type="term" value="C:nucleus"/>
    <property type="evidence" value="ECO:0007669"/>
    <property type="project" value="UniProtKB-SubCell"/>
</dbReference>
<evidence type="ECO:0000256" key="9">
    <source>
        <dbReference type="ARBA" id="ARBA00023328"/>
    </source>
</evidence>
<dbReference type="PANTHER" id="PTHR15459">
    <property type="entry name" value="POLYAMINE-MODULATED FACTOR 1"/>
    <property type="match status" value="1"/>
</dbReference>
<evidence type="ECO:0000256" key="3">
    <source>
        <dbReference type="ARBA" id="ARBA00022454"/>
    </source>
</evidence>
<dbReference type="InParanoid" id="A0A448YMD2"/>
<dbReference type="OrthoDB" id="18453at2759"/>
<keyword evidence="8" id="KW-0131">Cell cycle</keyword>
<keyword evidence="3" id="KW-0158">Chromosome</keyword>
<gene>
    <name evidence="12" type="ORF">BRENAR_LOCUS2824</name>
</gene>